<sequence>MVAWRMQYLFTSRLCFLEGKRTITVIKASRQNASTRIFASKSRQGNMVHEDVGIRPDEHQSIRDVAKYQTVK</sequence>
<proteinExistence type="predicted"/>
<organism evidence="1">
    <name type="scientific">bioreactor metagenome</name>
    <dbReference type="NCBI Taxonomy" id="1076179"/>
    <lineage>
        <taxon>unclassified sequences</taxon>
        <taxon>metagenomes</taxon>
        <taxon>ecological metagenomes</taxon>
    </lineage>
</organism>
<name>A0A645AH45_9ZZZZ</name>
<reference evidence="1" key="1">
    <citation type="submission" date="2019-08" db="EMBL/GenBank/DDBJ databases">
        <authorList>
            <person name="Kucharzyk K."/>
            <person name="Murdoch R.W."/>
            <person name="Higgins S."/>
            <person name="Loffler F."/>
        </authorList>
    </citation>
    <scope>NUCLEOTIDE SEQUENCE</scope>
</reference>
<dbReference type="EMBL" id="VSSQ01013905">
    <property type="protein sequence ID" value="MPM52532.1"/>
    <property type="molecule type" value="Genomic_DNA"/>
</dbReference>
<gene>
    <name evidence="1" type="ORF">SDC9_99292</name>
</gene>
<evidence type="ECO:0000313" key="1">
    <source>
        <dbReference type="EMBL" id="MPM52532.1"/>
    </source>
</evidence>
<dbReference type="AlphaFoldDB" id="A0A645AH45"/>
<accession>A0A645AH45</accession>
<comment type="caution">
    <text evidence="1">The sequence shown here is derived from an EMBL/GenBank/DDBJ whole genome shotgun (WGS) entry which is preliminary data.</text>
</comment>
<protein>
    <submittedName>
        <fullName evidence="1">Uncharacterized protein</fullName>
    </submittedName>
</protein>